<dbReference type="InterPro" id="IPR018370">
    <property type="entry name" value="Chaperonin_Cpn60_CS"/>
</dbReference>
<evidence type="ECO:0000256" key="1">
    <source>
        <dbReference type="ARBA" id="ARBA00006607"/>
    </source>
</evidence>
<dbReference type="InterPro" id="IPR027413">
    <property type="entry name" value="GROEL-like_equatorial_sf"/>
</dbReference>
<dbReference type="NCBIfam" id="NF009488">
    <property type="entry name" value="PRK12850.1"/>
    <property type="match status" value="1"/>
</dbReference>
<dbReference type="GO" id="GO:0140662">
    <property type="term" value="F:ATP-dependent protein folding chaperone"/>
    <property type="evidence" value="ECO:0007669"/>
    <property type="project" value="InterPro"/>
</dbReference>
<comment type="caution">
    <text evidence="6">Lacks conserved residue(s) required for the propagation of feature annotation.</text>
</comment>
<dbReference type="NCBIfam" id="NF009487">
    <property type="entry name" value="PRK12849.1"/>
    <property type="match status" value="1"/>
</dbReference>
<keyword evidence="3 6" id="KW-0067">ATP-binding</keyword>
<dbReference type="PRINTS" id="PR00298">
    <property type="entry name" value="CHAPERONIN60"/>
</dbReference>
<dbReference type="PROSITE" id="PS00296">
    <property type="entry name" value="CHAPERONINS_CPN60"/>
    <property type="match status" value="1"/>
</dbReference>
<feature type="binding site" evidence="6">
    <location>
        <begin position="87"/>
        <end position="91"/>
    </location>
    <ligand>
        <name>ATP</name>
        <dbReference type="ChEBI" id="CHEBI:30616"/>
    </ligand>
</feature>
<dbReference type="KEGG" id="eex:EZJ17_07525"/>
<dbReference type="FunFam" id="3.50.7.10:FF:000001">
    <property type="entry name" value="60 kDa chaperonin"/>
    <property type="match status" value="1"/>
</dbReference>
<keyword evidence="6" id="KW-0963">Cytoplasm</keyword>
<feature type="binding site" evidence="6">
    <location>
        <position position="416"/>
    </location>
    <ligand>
        <name>ATP</name>
        <dbReference type="ChEBI" id="CHEBI:30616"/>
    </ligand>
</feature>
<dbReference type="FunFam" id="1.10.560.10:FF:000001">
    <property type="entry name" value="60 kDa chaperonin"/>
    <property type="match status" value="1"/>
</dbReference>
<dbReference type="Proteomes" id="UP000326695">
    <property type="component" value="Chromosome"/>
</dbReference>
<dbReference type="EMBL" id="CP038018">
    <property type="protein sequence ID" value="QED92471.1"/>
    <property type="molecule type" value="Genomic_DNA"/>
</dbReference>
<dbReference type="HAMAP" id="MF_00600">
    <property type="entry name" value="CH60"/>
    <property type="match status" value="1"/>
</dbReference>
<evidence type="ECO:0000256" key="6">
    <source>
        <dbReference type="HAMAP-Rule" id="MF_00600"/>
    </source>
</evidence>
<comment type="similarity">
    <text evidence="1 6 7">Belongs to the chaperonin (HSP60) family.</text>
</comment>
<dbReference type="RefSeq" id="WP_067444056.1">
    <property type="nucleotide sequence ID" value="NZ_CP038018.1"/>
</dbReference>
<feature type="binding site" evidence="6">
    <location>
        <position position="51"/>
    </location>
    <ligand>
        <name>ATP</name>
        <dbReference type="ChEBI" id="CHEBI:30616"/>
    </ligand>
</feature>
<comment type="subunit">
    <text evidence="6 8">Forms a cylinder of 14 subunits composed of two heptameric rings stacked back-to-back. Interacts with the co-chaperonin GroES.</text>
</comment>
<dbReference type="CDD" id="cd03344">
    <property type="entry name" value="GroEL"/>
    <property type="match status" value="1"/>
</dbReference>
<dbReference type="GO" id="GO:0051082">
    <property type="term" value="F:unfolded protein binding"/>
    <property type="evidence" value="ECO:0007669"/>
    <property type="project" value="UniProtKB-UniRule"/>
</dbReference>
<organism evidence="9 10">
    <name type="scientific">Eikenella exigua</name>
    <dbReference type="NCBI Taxonomy" id="2528037"/>
    <lineage>
        <taxon>Bacteria</taxon>
        <taxon>Pseudomonadati</taxon>
        <taxon>Pseudomonadota</taxon>
        <taxon>Betaproteobacteria</taxon>
        <taxon>Neisseriales</taxon>
        <taxon>Neisseriaceae</taxon>
        <taxon>Eikenella</taxon>
    </lineage>
</organism>
<evidence type="ECO:0000313" key="10">
    <source>
        <dbReference type="Proteomes" id="UP000326695"/>
    </source>
</evidence>
<evidence type="ECO:0000256" key="5">
    <source>
        <dbReference type="ARBA" id="ARBA00023235"/>
    </source>
</evidence>
<dbReference type="SUPFAM" id="SSF54849">
    <property type="entry name" value="GroEL-intermediate domain like"/>
    <property type="match status" value="1"/>
</dbReference>
<comment type="function">
    <text evidence="6 8">Together with its co-chaperonin GroES, plays an essential role in assisting protein folding. The GroEL-GroES system forms a nano-cage that allows encapsulation of the non-native substrate proteins and provides a physical environment optimized to promote and accelerate protein folding.</text>
</comment>
<name>A0AAX1F8Q5_9NEIS</name>
<dbReference type="GO" id="GO:0042026">
    <property type="term" value="P:protein refolding"/>
    <property type="evidence" value="ECO:0007669"/>
    <property type="project" value="UniProtKB-UniRule"/>
</dbReference>
<evidence type="ECO:0000256" key="4">
    <source>
        <dbReference type="ARBA" id="ARBA00023186"/>
    </source>
</evidence>
<dbReference type="AlphaFoldDB" id="A0AAX1F8Q5"/>
<dbReference type="InterPro" id="IPR002423">
    <property type="entry name" value="Cpn60/GroEL/TCP-1"/>
</dbReference>
<dbReference type="InterPro" id="IPR027409">
    <property type="entry name" value="GroEL-like_apical_dom_sf"/>
</dbReference>
<evidence type="ECO:0000256" key="8">
    <source>
        <dbReference type="RuleBase" id="RU000419"/>
    </source>
</evidence>
<dbReference type="GO" id="GO:0016853">
    <property type="term" value="F:isomerase activity"/>
    <property type="evidence" value="ECO:0007669"/>
    <property type="project" value="UniProtKB-KW"/>
</dbReference>
<accession>A0AAX1F8Q5</accession>
<dbReference type="Gene3D" id="3.30.260.10">
    <property type="entry name" value="TCP-1-like chaperonin intermediate domain"/>
    <property type="match status" value="1"/>
</dbReference>
<dbReference type="Gene3D" id="3.50.7.10">
    <property type="entry name" value="GroEL"/>
    <property type="match status" value="1"/>
</dbReference>
<gene>
    <name evidence="6 9" type="primary">groL</name>
    <name evidence="6" type="synonym">groEL</name>
    <name evidence="9" type="ORF">EZJ17_07525</name>
</gene>
<dbReference type="InterPro" id="IPR001844">
    <property type="entry name" value="Cpn60/GroEL"/>
</dbReference>
<evidence type="ECO:0000256" key="2">
    <source>
        <dbReference type="ARBA" id="ARBA00022741"/>
    </source>
</evidence>
<dbReference type="Gene3D" id="1.10.560.10">
    <property type="entry name" value="GroEL-like equatorial domain"/>
    <property type="match status" value="1"/>
</dbReference>
<dbReference type="GO" id="GO:0005524">
    <property type="term" value="F:ATP binding"/>
    <property type="evidence" value="ECO:0007669"/>
    <property type="project" value="UniProtKB-UniRule"/>
</dbReference>
<feature type="binding site" evidence="6">
    <location>
        <begin position="30"/>
        <end position="33"/>
    </location>
    <ligand>
        <name>ATP</name>
        <dbReference type="ChEBI" id="CHEBI:30616"/>
    </ligand>
</feature>
<proteinExistence type="inferred from homology"/>
<evidence type="ECO:0000313" key="9">
    <source>
        <dbReference type="EMBL" id="QED92471.1"/>
    </source>
</evidence>
<evidence type="ECO:0000256" key="3">
    <source>
        <dbReference type="ARBA" id="ARBA00022840"/>
    </source>
</evidence>
<keyword evidence="2 6" id="KW-0547">Nucleotide-binding</keyword>
<dbReference type="NCBIfam" id="NF009489">
    <property type="entry name" value="PRK12851.1"/>
    <property type="match status" value="1"/>
</dbReference>
<dbReference type="Pfam" id="PF00118">
    <property type="entry name" value="Cpn60_TCP1"/>
    <property type="match status" value="1"/>
</dbReference>
<dbReference type="SUPFAM" id="SSF48592">
    <property type="entry name" value="GroEL equatorial domain-like"/>
    <property type="match status" value="1"/>
</dbReference>
<dbReference type="SUPFAM" id="SSF52029">
    <property type="entry name" value="GroEL apical domain-like"/>
    <property type="match status" value="1"/>
</dbReference>
<protein>
    <recommendedName>
        <fullName evidence="6">Chaperonin GroEL</fullName>
        <ecNumber evidence="6">5.6.1.7</ecNumber>
    </recommendedName>
    <alternativeName>
        <fullName evidence="6">60 kDa chaperonin</fullName>
    </alternativeName>
    <alternativeName>
        <fullName evidence="6">Chaperonin-60</fullName>
        <shortName evidence="6">Cpn60</shortName>
    </alternativeName>
</protein>
<dbReference type="NCBIfam" id="NF000592">
    <property type="entry name" value="PRK00013.1"/>
    <property type="match status" value="1"/>
</dbReference>
<keyword evidence="5 6" id="KW-0413">Isomerase</keyword>
<dbReference type="EC" id="5.6.1.7" evidence="6"/>
<keyword evidence="10" id="KW-1185">Reference proteome</keyword>
<keyword evidence="4 6" id="KW-0143">Chaperone</keyword>
<sequence length="547" mass="57806">MAAKDVQFGNEVRQKMVNGVNILSNAVKITLGPKGRNVVLDRTFGGPHITKDGVTVAKEIELKDKFENMGAQMVKEVASKTNDVAGDGTTTATVLAQAIVAEGMKYVTAGMNPTDLKRGIDKAVSALVKELQNIAKPVPEKSKEIAQVASISANSDESIGNIIAQAMNEVGKEGVITVEDGKSLENEVEVVKGMQFDRGYLSPYFVNNPEKQLAELDSPFVLLFDKKISNIRDLLPVLEQVAKTSRPLLIIAEDVEGEALATLVVNNIRGILKTVAVKAPGFGDRRKAMLQDIAILTGGTVIAEEVGLSLEKATLEDLGQAKRIEVGKENTTIIDGLGDKSAVEARVVEIRTQIDTATSEYDKEKLQERVAKLAGGVAVIKVGAATEVEMKEKKDRVDDALHATRAAVEEGVVAGGGVALLRARSALSKVETANADQEAGVQIVLRAVESPLRQIVANAGGEPSVVVNKVLEGSGNFGYNAGNDSYGDMLEMGVIDPAKVTRFALQNAASIAGLMLTTECMVADIPEDKPAAPDMGGMGGMGGMGMM</sequence>
<dbReference type="NCBIfam" id="TIGR02348">
    <property type="entry name" value="GroEL"/>
    <property type="match status" value="1"/>
</dbReference>
<dbReference type="PANTHER" id="PTHR45633">
    <property type="entry name" value="60 KDA HEAT SHOCK PROTEIN, MITOCHONDRIAL"/>
    <property type="match status" value="1"/>
</dbReference>
<comment type="subcellular location">
    <subcellularLocation>
        <location evidence="6">Cytoplasm</location>
    </subcellularLocation>
</comment>
<dbReference type="InterPro" id="IPR027410">
    <property type="entry name" value="TCP-1-like_intermed_sf"/>
</dbReference>
<evidence type="ECO:0000256" key="7">
    <source>
        <dbReference type="RuleBase" id="RU000418"/>
    </source>
</evidence>
<dbReference type="GO" id="GO:0005737">
    <property type="term" value="C:cytoplasm"/>
    <property type="evidence" value="ECO:0007669"/>
    <property type="project" value="UniProtKB-SubCell"/>
</dbReference>
<reference evidence="10" key="1">
    <citation type="journal article" date="2019" name="J. Anim. Genet.">
        <title>Description and whole genome sequencing of Eikenella exigua sp. nov., isolated from brain abscess and blood.</title>
        <authorList>
            <person name="Stormo K.A."/>
            <person name="Nygaard R.M."/>
            <person name="Bruvold T.S."/>
            <person name="Dimmen G."/>
            <person name="Lindemann P.C."/>
            <person name="Jordal S."/>
            <person name="Kommedal O."/>
        </authorList>
    </citation>
    <scope>NUCLEOTIDE SEQUENCE [LARGE SCALE GENOMIC DNA]</scope>
    <source>
        <strain evidence="10">PXX</strain>
    </source>
</reference>
<feature type="binding site" evidence="6">
    <location>
        <position position="496"/>
    </location>
    <ligand>
        <name>ATP</name>
        <dbReference type="ChEBI" id="CHEBI:30616"/>
    </ligand>
</feature>